<dbReference type="Gene3D" id="3.20.20.240">
    <property type="entry name" value="Methylmalonyl-CoA mutase"/>
    <property type="match status" value="1"/>
</dbReference>
<name>A0ABW5N499_9FLAO</name>
<keyword evidence="3" id="KW-1185">Reference proteome</keyword>
<dbReference type="EMBL" id="JBHULX010000002">
    <property type="protein sequence ID" value="MFD2589961.1"/>
    <property type="molecule type" value="Genomic_DNA"/>
</dbReference>
<proteinExistence type="predicted"/>
<dbReference type="Proteomes" id="UP001597459">
    <property type="component" value="Unassembled WGS sequence"/>
</dbReference>
<dbReference type="PANTHER" id="PTHR48101">
    <property type="entry name" value="METHYLMALONYL-COA MUTASE, MITOCHONDRIAL-RELATED"/>
    <property type="match status" value="1"/>
</dbReference>
<gene>
    <name evidence="2" type="ORF">ACFSTE_03905</name>
</gene>
<reference evidence="3" key="1">
    <citation type="journal article" date="2019" name="Int. J. Syst. Evol. Microbiol.">
        <title>The Global Catalogue of Microorganisms (GCM) 10K type strain sequencing project: providing services to taxonomists for standard genome sequencing and annotation.</title>
        <authorList>
            <consortium name="The Broad Institute Genomics Platform"/>
            <consortium name="The Broad Institute Genome Sequencing Center for Infectious Disease"/>
            <person name="Wu L."/>
            <person name="Ma J."/>
        </authorList>
    </citation>
    <scope>NUCLEOTIDE SEQUENCE [LARGE SCALE GENOMIC DNA]</scope>
    <source>
        <strain evidence="3">KCTC 42423</strain>
    </source>
</reference>
<protein>
    <submittedName>
        <fullName evidence="2">Methylmalonyl-CoA mutase subunit beta</fullName>
    </submittedName>
</protein>
<dbReference type="Pfam" id="PF01642">
    <property type="entry name" value="MM_CoA_mutase"/>
    <property type="match status" value="1"/>
</dbReference>
<dbReference type="CDD" id="cd03677">
    <property type="entry name" value="MM_CoA_mutase_beta"/>
    <property type="match status" value="1"/>
</dbReference>
<dbReference type="InterPro" id="IPR016176">
    <property type="entry name" value="Cbl-dep_enz_cat"/>
</dbReference>
<feature type="domain" description="Methylmalonyl-CoA mutase alpha/beta chain catalytic" evidence="1">
    <location>
        <begin position="135"/>
        <end position="436"/>
    </location>
</feature>
<dbReference type="InterPro" id="IPR006099">
    <property type="entry name" value="MeMalonylCoA_mutase_a/b_cat"/>
</dbReference>
<dbReference type="RefSeq" id="WP_378256095.1">
    <property type="nucleotide sequence ID" value="NZ_JBHSJV010000001.1"/>
</dbReference>
<evidence type="ECO:0000313" key="2">
    <source>
        <dbReference type="EMBL" id="MFD2589961.1"/>
    </source>
</evidence>
<accession>A0ABW5N499</accession>
<organism evidence="2 3">
    <name type="scientific">Aquimarina hainanensis</name>
    <dbReference type="NCBI Taxonomy" id="1578017"/>
    <lineage>
        <taxon>Bacteria</taxon>
        <taxon>Pseudomonadati</taxon>
        <taxon>Bacteroidota</taxon>
        <taxon>Flavobacteriia</taxon>
        <taxon>Flavobacteriales</taxon>
        <taxon>Flavobacteriaceae</taxon>
        <taxon>Aquimarina</taxon>
    </lineage>
</organism>
<evidence type="ECO:0000313" key="3">
    <source>
        <dbReference type="Proteomes" id="UP001597459"/>
    </source>
</evidence>
<evidence type="ECO:0000259" key="1">
    <source>
        <dbReference type="Pfam" id="PF01642"/>
    </source>
</evidence>
<comment type="caution">
    <text evidence="2">The sequence shown here is derived from an EMBL/GenBank/DDBJ whole genome shotgun (WGS) entry which is preliminary data.</text>
</comment>
<sequence length="463" mass="52891">MMSKTLFDNFEKVSAKEWKQKIQFDLKGADYNEALIHRTLEGIDIRPFYTNEDLSDTYTVTTTSPWRNAQKIDVIDAITANKIALEDIKKGAESIYFRISDSSINPEELITGITEKTILYIETLFLSQEYAQVLENAAGRTKLSIYYINDPIGKLAATGNWFQNGNEDLQKTLTICNNNTHLRSCLSIDMALYQNAGATIVQQLAYGLAHANEYLNQFNNSTKKYVENYPIVFKIAIGGNYFFEIAKLRAFRLLWSSLASEYEILKKSHILAYPSHRNKTILDYNVNMLRTTTECMSAILGGADTILNNRYDDIYHHDNDFGRRIAINQLLILKNESYFDIVHNPAAGSYYIESITKQLADKALLLFKNIEQGGGFLEHLKSGTAQKKIKESAEKEQLLFDQEQIVLTGTNKYRNKNEITPDMEKAPFPEKNIHKTLFAPIIKRRLAETMEKETLTNTNNMNA</sequence>
<dbReference type="PANTHER" id="PTHR48101:SF1">
    <property type="entry name" value="METHYLMALONYL-COA MUTASE, LARGE SUBUNIT"/>
    <property type="match status" value="1"/>
</dbReference>
<dbReference type="SUPFAM" id="SSF51703">
    <property type="entry name" value="Cobalamin (vitamin B12)-dependent enzymes"/>
    <property type="match status" value="1"/>
</dbReference>